<keyword evidence="1" id="KW-0175">Coiled coil</keyword>
<accession>A0A4Q5C6P1</accession>
<reference evidence="3 4" key="1">
    <citation type="journal article" date="2019" name="Science, e1252229">
        <title>Invertible promoters mediate bacterial phase variation, antibiotic resistance, and host adaptation in the gut.</title>
        <authorList>
            <person name="Jiang X."/>
            <person name="Hall A.B."/>
            <person name="Arthur T.D."/>
            <person name="Plichta D.R."/>
            <person name="Covington C.T."/>
            <person name="Poyet M."/>
            <person name="Crothers J."/>
            <person name="Moses P.L."/>
            <person name="Tolonen A.C."/>
            <person name="Vlamakis H."/>
            <person name="Alm E.J."/>
            <person name="Xavier R.J."/>
        </authorList>
    </citation>
    <scope>NUCLEOTIDE SEQUENCE [LARGE SCALE GENOMIC DNA]</scope>
    <source>
        <strain evidence="4">aa_0143</strain>
    </source>
</reference>
<name>A0A4Q5C6P1_9FIRM</name>
<dbReference type="Proteomes" id="UP000292665">
    <property type="component" value="Unassembled WGS sequence"/>
</dbReference>
<evidence type="ECO:0000313" key="4">
    <source>
        <dbReference type="Proteomes" id="UP000292665"/>
    </source>
</evidence>
<gene>
    <name evidence="3" type="ORF">EAI93_06335</name>
</gene>
<sequence length="205" mass="23656">MRNKLEQKLNELERKLDDGLNELKKLKAKLEAEKLAGLKIGDTFELIGKKWKILDSNENDMLCICMESLGDKTFDSECNKWTSSNLRNYLNTEIYKKICEEIGEENVIEFERNLLSLDGQTEYGACKDFVSLISIDEYRTYRSLIPNFDEWWWMLSPYSTKCNEDSSYVSVVSPVGGINFGNYVNSIGVRPVCIFSSTLFESEDE</sequence>
<dbReference type="EMBL" id="RCYR01000009">
    <property type="protein sequence ID" value="RYS80466.1"/>
    <property type="molecule type" value="Genomic_DNA"/>
</dbReference>
<evidence type="ECO:0000256" key="1">
    <source>
        <dbReference type="SAM" id="Coils"/>
    </source>
</evidence>
<organism evidence="3 4">
    <name type="scientific">[Ruminococcus] torques</name>
    <dbReference type="NCBI Taxonomy" id="33039"/>
    <lineage>
        <taxon>Bacteria</taxon>
        <taxon>Bacillati</taxon>
        <taxon>Bacillota</taxon>
        <taxon>Clostridia</taxon>
        <taxon>Lachnospirales</taxon>
        <taxon>Lachnospiraceae</taxon>
        <taxon>Mediterraneibacter</taxon>
    </lineage>
</organism>
<dbReference type="AlphaFoldDB" id="A0A4Q5C6P1"/>
<feature type="coiled-coil region" evidence="1">
    <location>
        <begin position="2"/>
        <end position="36"/>
    </location>
</feature>
<evidence type="ECO:0000259" key="2">
    <source>
        <dbReference type="Pfam" id="PF19789"/>
    </source>
</evidence>
<comment type="caution">
    <text evidence="3">The sequence shown here is derived from an EMBL/GenBank/DDBJ whole genome shotgun (WGS) entry which is preliminary data.</text>
</comment>
<dbReference type="InterPro" id="IPR046240">
    <property type="entry name" value="DUF6273"/>
</dbReference>
<protein>
    <recommendedName>
        <fullName evidence="2">DUF6273 domain-containing protein</fullName>
    </recommendedName>
</protein>
<dbReference type="RefSeq" id="WP_129794832.1">
    <property type="nucleotide sequence ID" value="NZ_DBGDSH010000058.1"/>
</dbReference>
<evidence type="ECO:0000313" key="3">
    <source>
        <dbReference type="EMBL" id="RYS80466.1"/>
    </source>
</evidence>
<feature type="domain" description="DUF6273" evidence="2">
    <location>
        <begin position="76"/>
        <end position="195"/>
    </location>
</feature>
<dbReference type="Pfam" id="PF19789">
    <property type="entry name" value="DUF6273"/>
    <property type="match status" value="1"/>
</dbReference>
<proteinExistence type="predicted"/>